<dbReference type="PANTHER" id="PTHR41729:SF1">
    <property type="entry name" value="GLUTAMYL-TRNA SYNTHETASE"/>
    <property type="match status" value="1"/>
</dbReference>
<proteinExistence type="predicted"/>
<comment type="caution">
    <text evidence="1">The sequence shown here is derived from an EMBL/GenBank/DDBJ whole genome shotgun (WGS) entry which is preliminary data.</text>
</comment>
<protein>
    <recommendedName>
        <fullName evidence="3">Glutamyl-tRNA synthetase</fullName>
    </recommendedName>
</protein>
<dbReference type="PANTHER" id="PTHR41729">
    <property type="entry name" value="GLUTAMYL-TRNA SYNTHETASE"/>
    <property type="match status" value="1"/>
</dbReference>
<dbReference type="InterPro" id="IPR025255">
    <property type="entry name" value="DUF4202"/>
</dbReference>
<reference evidence="1 2" key="1">
    <citation type="journal article" date="2015" name="Environ. Microbiol.">
        <title>Metagenome sequence of Elaphomyces granulatus from sporocarp tissue reveals Ascomycota ectomycorrhizal fingerprints of genome expansion and a Proteobacteria-rich microbiome.</title>
        <authorList>
            <person name="Quandt C.A."/>
            <person name="Kohler A."/>
            <person name="Hesse C.N."/>
            <person name="Sharpton T.J."/>
            <person name="Martin F."/>
            <person name="Spatafora J.W."/>
        </authorList>
    </citation>
    <scope>NUCLEOTIDE SEQUENCE [LARGE SCALE GENOMIC DNA]</scope>
    <source>
        <strain evidence="1 2">OSC145934</strain>
    </source>
</reference>
<dbReference type="AlphaFoldDB" id="A0A232M6U2"/>
<dbReference type="EMBL" id="NPHW01002154">
    <property type="protein sequence ID" value="OXV12058.1"/>
    <property type="molecule type" value="Genomic_DNA"/>
</dbReference>
<accession>A0A232M6U2</accession>
<evidence type="ECO:0000313" key="2">
    <source>
        <dbReference type="Proteomes" id="UP000243515"/>
    </source>
</evidence>
<keyword evidence="2" id="KW-1185">Reference proteome</keyword>
<gene>
    <name evidence="1" type="ORF">Egran_00180</name>
</gene>
<name>A0A232M6U2_9EURO</name>
<organism evidence="1 2">
    <name type="scientific">Elaphomyces granulatus</name>
    <dbReference type="NCBI Taxonomy" id="519963"/>
    <lineage>
        <taxon>Eukaryota</taxon>
        <taxon>Fungi</taxon>
        <taxon>Dikarya</taxon>
        <taxon>Ascomycota</taxon>
        <taxon>Pezizomycotina</taxon>
        <taxon>Eurotiomycetes</taxon>
        <taxon>Eurotiomycetidae</taxon>
        <taxon>Eurotiales</taxon>
        <taxon>Elaphomycetaceae</taxon>
        <taxon>Elaphomyces</taxon>
    </lineage>
</organism>
<dbReference type="OrthoDB" id="417697at2759"/>
<evidence type="ECO:0000313" key="1">
    <source>
        <dbReference type="EMBL" id="OXV12058.1"/>
    </source>
</evidence>
<dbReference type="Pfam" id="PF13875">
    <property type="entry name" value="DUF4202"/>
    <property type="match status" value="1"/>
</dbReference>
<sequence length="194" mass="22343">MSNYERALRCIDDAHTQDPNLITIHNGTQIPYELHYAEKMTRYLEQYDPSASETLRLAIRAQHLRRWEIPRSSYPQTKPGYFAWRTFLKKRQAEQAEKICLDCGYSADDAGRVAALIRKEKLKQDGESQALEDIACLVFLDDQFEQFGKSHDEEKIVGILKKTWGKMSDKGHELALKIEMSDHAKALVVKALES</sequence>
<evidence type="ECO:0008006" key="3">
    <source>
        <dbReference type="Google" id="ProtNLM"/>
    </source>
</evidence>
<dbReference type="Proteomes" id="UP000243515">
    <property type="component" value="Unassembled WGS sequence"/>
</dbReference>